<protein>
    <submittedName>
        <fullName evidence="1">Uncharacterized protein</fullName>
    </submittedName>
</protein>
<comment type="caution">
    <text evidence="1">The sequence shown here is derived from an EMBL/GenBank/DDBJ whole genome shotgun (WGS) entry which is preliminary data.</text>
</comment>
<reference evidence="1 2" key="1">
    <citation type="journal article" date="2021" name="BMC Genomics">
        <title>Datura genome reveals duplications of psychoactive alkaloid biosynthetic genes and high mutation rate following tissue culture.</title>
        <authorList>
            <person name="Rajewski A."/>
            <person name="Carter-House D."/>
            <person name="Stajich J."/>
            <person name="Litt A."/>
        </authorList>
    </citation>
    <scope>NUCLEOTIDE SEQUENCE [LARGE SCALE GENOMIC DNA]</scope>
    <source>
        <strain evidence="1">AR-01</strain>
    </source>
</reference>
<sequence>MLFINISVISRRCTGVLTGSTPAEVSQDVDVLVVMVTNKLQAESFIMVTKALCQPFRLEHLLSSHQQFLRHLLASLRSACRVTRRN</sequence>
<evidence type="ECO:0000313" key="2">
    <source>
        <dbReference type="Proteomes" id="UP000823775"/>
    </source>
</evidence>
<dbReference type="Proteomes" id="UP000823775">
    <property type="component" value="Unassembled WGS sequence"/>
</dbReference>
<organism evidence="1 2">
    <name type="scientific">Datura stramonium</name>
    <name type="common">Jimsonweed</name>
    <name type="synonym">Common thornapple</name>
    <dbReference type="NCBI Taxonomy" id="4076"/>
    <lineage>
        <taxon>Eukaryota</taxon>
        <taxon>Viridiplantae</taxon>
        <taxon>Streptophyta</taxon>
        <taxon>Embryophyta</taxon>
        <taxon>Tracheophyta</taxon>
        <taxon>Spermatophyta</taxon>
        <taxon>Magnoliopsida</taxon>
        <taxon>eudicotyledons</taxon>
        <taxon>Gunneridae</taxon>
        <taxon>Pentapetalae</taxon>
        <taxon>asterids</taxon>
        <taxon>lamiids</taxon>
        <taxon>Solanales</taxon>
        <taxon>Solanaceae</taxon>
        <taxon>Solanoideae</taxon>
        <taxon>Datureae</taxon>
        <taxon>Datura</taxon>
    </lineage>
</organism>
<gene>
    <name evidence="1" type="ORF">HAX54_018067</name>
</gene>
<evidence type="ECO:0000313" key="1">
    <source>
        <dbReference type="EMBL" id="MCD7452765.1"/>
    </source>
</evidence>
<keyword evidence="2" id="KW-1185">Reference proteome</keyword>
<dbReference type="EMBL" id="JACEIK010000222">
    <property type="protein sequence ID" value="MCD7452765.1"/>
    <property type="molecule type" value="Genomic_DNA"/>
</dbReference>
<name>A0ABS8S3B0_DATST</name>
<proteinExistence type="predicted"/>
<accession>A0ABS8S3B0</accession>